<dbReference type="PRINTS" id="PR00368">
    <property type="entry name" value="FADPNR"/>
</dbReference>
<dbReference type="RefSeq" id="WP_088706980.1">
    <property type="nucleotide sequence ID" value="NZ_LSTO01000001.1"/>
</dbReference>
<comment type="cofactor">
    <cofactor evidence="1">
        <name>FAD</name>
        <dbReference type="ChEBI" id="CHEBI:57692"/>
    </cofactor>
</comment>
<evidence type="ECO:0000313" key="7">
    <source>
        <dbReference type="Proteomes" id="UP000197535"/>
    </source>
</evidence>
<dbReference type="EMBL" id="LSTO01000001">
    <property type="protein sequence ID" value="OWW20088.1"/>
    <property type="molecule type" value="Genomic_DNA"/>
</dbReference>
<comment type="caution">
    <text evidence="6">The sequence shown here is derived from an EMBL/GenBank/DDBJ whole genome shotgun (WGS) entry which is preliminary data.</text>
</comment>
<keyword evidence="3" id="KW-0285">Flavoprotein</keyword>
<evidence type="ECO:0000259" key="5">
    <source>
        <dbReference type="Pfam" id="PF07992"/>
    </source>
</evidence>
<dbReference type="PRINTS" id="PR00411">
    <property type="entry name" value="PNDRDTASEI"/>
</dbReference>
<dbReference type="InterPro" id="IPR036188">
    <property type="entry name" value="FAD/NAD-bd_sf"/>
</dbReference>
<accession>A0A254TK56</accession>
<evidence type="ECO:0000313" key="6">
    <source>
        <dbReference type="EMBL" id="OWW20088.1"/>
    </source>
</evidence>
<evidence type="ECO:0000256" key="1">
    <source>
        <dbReference type="ARBA" id="ARBA00001974"/>
    </source>
</evidence>
<keyword evidence="4" id="KW-0274">FAD</keyword>
<dbReference type="Proteomes" id="UP000197535">
    <property type="component" value="Unassembled WGS sequence"/>
</dbReference>
<comment type="similarity">
    <text evidence="2">Belongs to the FAD-dependent oxidoreductase family.</text>
</comment>
<proteinExistence type="inferred from homology"/>
<dbReference type="InterPro" id="IPR023753">
    <property type="entry name" value="FAD/NAD-binding_dom"/>
</dbReference>
<dbReference type="PANTHER" id="PTHR43429:SF3">
    <property type="entry name" value="NITRITE REDUCTASE [NAD(P)H]"/>
    <property type="match status" value="1"/>
</dbReference>
<name>A0A254TK56_9BURK</name>
<evidence type="ECO:0000256" key="4">
    <source>
        <dbReference type="ARBA" id="ARBA00022827"/>
    </source>
</evidence>
<keyword evidence="7" id="KW-1185">Reference proteome</keyword>
<organism evidence="6 7">
    <name type="scientific">Noviherbaspirillum denitrificans</name>
    <dbReference type="NCBI Taxonomy" id="1968433"/>
    <lineage>
        <taxon>Bacteria</taxon>
        <taxon>Pseudomonadati</taxon>
        <taxon>Pseudomonadota</taxon>
        <taxon>Betaproteobacteria</taxon>
        <taxon>Burkholderiales</taxon>
        <taxon>Oxalobacteraceae</taxon>
        <taxon>Noviherbaspirillum</taxon>
    </lineage>
</organism>
<dbReference type="Gene3D" id="3.50.50.60">
    <property type="entry name" value="FAD/NAD(P)-binding domain"/>
    <property type="match status" value="2"/>
</dbReference>
<protein>
    <submittedName>
        <fullName evidence="6">Pyridine nucleotide-disulfide oxidoreductase</fullName>
    </submittedName>
</protein>
<evidence type="ECO:0000256" key="2">
    <source>
        <dbReference type="ARBA" id="ARBA00006442"/>
    </source>
</evidence>
<sequence length="441" mass="48397">MKHVIIGNGPAGVIAAETIRKNAPDDEITVIGDEAEVPYSRMAIPQFLAADINEAGTHLRRDRDYFSRLRIDLAYGRAVHVSGRSRTVKMEDGSAIAFDKLLIASGASPRIPVIPGIGFPGVHACWTLEEARRIQSLAQPGSRVILIGAGFIGCIVMEALLARGVNLTVVERRDRMLPNMMGKKAGDLVQRWCERKGIRVLTSTRVVAIGSSDLTREGPVHLVRLSNREQIAADLVVYCVGTMPNVSFLKGSGIRCQQGVVVDSTMQTNVAGIYAAGDCAETFDSVTGQSVISGVQPNAADQAYCAALNMTGRHAFQRGVRQIDVVDTLGLISSSFGNWQGVRGGQWVEVADERNYRYLRLEFFRDVLVGCNAVGITEHAAILRSLIRNHVHLGEWKDRLLHDPTRLKEAYVACVEQQYVDEASSFHQPMVRRPEVFRHAV</sequence>
<evidence type="ECO:0000256" key="3">
    <source>
        <dbReference type="ARBA" id="ARBA00022630"/>
    </source>
</evidence>
<dbReference type="SUPFAM" id="SSF51905">
    <property type="entry name" value="FAD/NAD(P)-binding domain"/>
    <property type="match status" value="2"/>
</dbReference>
<feature type="domain" description="FAD/NAD(P)-binding" evidence="5">
    <location>
        <begin position="1"/>
        <end position="286"/>
    </location>
</feature>
<dbReference type="AlphaFoldDB" id="A0A254TK56"/>
<dbReference type="Pfam" id="PF07992">
    <property type="entry name" value="Pyr_redox_2"/>
    <property type="match status" value="1"/>
</dbReference>
<dbReference type="InterPro" id="IPR050260">
    <property type="entry name" value="FAD-bd_OxRdtase"/>
</dbReference>
<dbReference type="OrthoDB" id="9769238at2"/>
<dbReference type="GO" id="GO:0016491">
    <property type="term" value="F:oxidoreductase activity"/>
    <property type="evidence" value="ECO:0007669"/>
    <property type="project" value="InterPro"/>
</dbReference>
<gene>
    <name evidence="6" type="ORF">AYR66_11885</name>
</gene>
<reference evidence="6 7" key="1">
    <citation type="submission" date="2016-02" db="EMBL/GenBank/DDBJ databases">
        <authorList>
            <person name="Wen L."/>
            <person name="He K."/>
            <person name="Yang H."/>
        </authorList>
    </citation>
    <scope>NUCLEOTIDE SEQUENCE [LARGE SCALE GENOMIC DNA]</scope>
    <source>
        <strain evidence="6 7">TSA40</strain>
    </source>
</reference>
<dbReference type="PANTHER" id="PTHR43429">
    <property type="entry name" value="PYRIDINE NUCLEOTIDE-DISULFIDE OXIDOREDUCTASE DOMAIN-CONTAINING"/>
    <property type="match status" value="1"/>
</dbReference>